<dbReference type="AlphaFoldDB" id="A0A813QBT5"/>
<name>A0A813QBT5_9BILA</name>
<sequence>MSQNDKSFPSLCNTSCCPGFGTPCRACHDPTYGTVYCYQDTSNYGNLYGLISDCVSDYNSGDDGVHLSYGWYSCTSGVYSSGPGTPPPG</sequence>
<reference evidence="1" key="1">
    <citation type="submission" date="2021-02" db="EMBL/GenBank/DDBJ databases">
        <authorList>
            <person name="Nowell W R."/>
        </authorList>
    </citation>
    <scope>NUCLEOTIDE SEQUENCE</scope>
</reference>
<evidence type="ECO:0000313" key="1">
    <source>
        <dbReference type="EMBL" id="CAF0764616.1"/>
    </source>
</evidence>
<dbReference type="EMBL" id="CAJNOG010000017">
    <property type="protein sequence ID" value="CAF0764616.1"/>
    <property type="molecule type" value="Genomic_DNA"/>
</dbReference>
<evidence type="ECO:0000313" key="2">
    <source>
        <dbReference type="Proteomes" id="UP000663845"/>
    </source>
</evidence>
<dbReference type="Proteomes" id="UP000663845">
    <property type="component" value="Unassembled WGS sequence"/>
</dbReference>
<accession>A0A813QBT5</accession>
<comment type="caution">
    <text evidence="1">The sequence shown here is derived from an EMBL/GenBank/DDBJ whole genome shotgun (WGS) entry which is preliminary data.</text>
</comment>
<proteinExistence type="predicted"/>
<gene>
    <name evidence="1" type="ORF">JYZ213_LOCUS3264</name>
</gene>
<protein>
    <submittedName>
        <fullName evidence="1">Uncharacterized protein</fullName>
    </submittedName>
</protein>
<organism evidence="1 2">
    <name type="scientific">Adineta steineri</name>
    <dbReference type="NCBI Taxonomy" id="433720"/>
    <lineage>
        <taxon>Eukaryota</taxon>
        <taxon>Metazoa</taxon>
        <taxon>Spiralia</taxon>
        <taxon>Gnathifera</taxon>
        <taxon>Rotifera</taxon>
        <taxon>Eurotatoria</taxon>
        <taxon>Bdelloidea</taxon>
        <taxon>Adinetida</taxon>
        <taxon>Adinetidae</taxon>
        <taxon>Adineta</taxon>
    </lineage>
</organism>